<accession>A0A1G6U0H6</accession>
<sequence>MNFYKVLDSVAAMEVDELEKLLDFNLIYGGIRADIFLEKLAEVFSMFNHCGDQFLETQPVECCSMSCTNGVKQLAYKFIGKKSNAATYLRFLVVPEIGSEQYEIKDISTCFSYNCDRSKSAIQACFLLDLYEDDYQDYGLSLEFEVYKRAAKKAQRQFDSLASEIEQAWWMKWIQENQATYSFLNAHYDSEIFSWSKFLRTFRRIRKDMRMIENLTQPNFLSLVNQGDELPDEQLTHLILYVERTLSQFKPYESLIFDWEDDRKVCYFKGKNAFLAGEIFSGFVYVRDWFKHHQKALLGDLDRCKGYDFSQSDFRFFDRYEGNWSGTLTGKLGGAQLI</sequence>
<evidence type="ECO:0000313" key="1">
    <source>
        <dbReference type="EMBL" id="SDD34196.1"/>
    </source>
</evidence>
<gene>
    <name evidence="1" type="ORF">SAMN04488104_102520</name>
</gene>
<dbReference type="EMBL" id="FNAC01000025">
    <property type="protein sequence ID" value="SDD34196.1"/>
    <property type="molecule type" value="Genomic_DNA"/>
</dbReference>
<protein>
    <submittedName>
        <fullName evidence="1">Uncharacterized protein</fullName>
    </submittedName>
</protein>
<organism evidence="1 2">
    <name type="scientific">Algoriphagus faecimaris</name>
    <dbReference type="NCBI Taxonomy" id="686796"/>
    <lineage>
        <taxon>Bacteria</taxon>
        <taxon>Pseudomonadati</taxon>
        <taxon>Bacteroidota</taxon>
        <taxon>Cytophagia</taxon>
        <taxon>Cytophagales</taxon>
        <taxon>Cyclobacteriaceae</taxon>
        <taxon>Algoriphagus</taxon>
    </lineage>
</organism>
<dbReference type="Proteomes" id="UP000199060">
    <property type="component" value="Unassembled WGS sequence"/>
</dbReference>
<name>A0A1G6U0H6_9BACT</name>
<proteinExistence type="predicted"/>
<evidence type="ECO:0000313" key="2">
    <source>
        <dbReference type="Proteomes" id="UP000199060"/>
    </source>
</evidence>
<reference evidence="2" key="1">
    <citation type="submission" date="2016-10" db="EMBL/GenBank/DDBJ databases">
        <authorList>
            <person name="Varghese N."/>
            <person name="Submissions S."/>
        </authorList>
    </citation>
    <scope>NUCLEOTIDE SEQUENCE [LARGE SCALE GENOMIC DNA]</scope>
    <source>
        <strain evidence="2">DSM 23095</strain>
    </source>
</reference>
<dbReference type="AlphaFoldDB" id="A0A1G6U0H6"/>
<dbReference type="RefSeq" id="WP_087939989.1">
    <property type="nucleotide sequence ID" value="NZ_FNAC01000025.1"/>
</dbReference>
<keyword evidence="2" id="KW-1185">Reference proteome</keyword>